<keyword evidence="2" id="KW-1185">Reference proteome</keyword>
<reference evidence="1 2" key="1">
    <citation type="submission" date="2018-09" db="EMBL/GenBank/DDBJ databases">
        <title>A high-quality reference genome of wild soybean provides a powerful tool to mine soybean genomes.</title>
        <authorList>
            <person name="Xie M."/>
            <person name="Chung C.Y.L."/>
            <person name="Li M.-W."/>
            <person name="Wong F.-L."/>
            <person name="Chan T.-F."/>
            <person name="Lam H.-M."/>
        </authorList>
    </citation>
    <scope>NUCLEOTIDE SEQUENCE [LARGE SCALE GENOMIC DNA]</scope>
    <source>
        <strain evidence="2">cv. W05</strain>
        <tissue evidence="1">Hypocotyl of etiolated seedlings</tissue>
    </source>
</reference>
<dbReference type="AlphaFoldDB" id="A0A445IBZ4"/>
<evidence type="ECO:0000313" key="1">
    <source>
        <dbReference type="EMBL" id="RZB83368.1"/>
    </source>
</evidence>
<organism evidence="1 2">
    <name type="scientific">Glycine soja</name>
    <name type="common">Wild soybean</name>
    <dbReference type="NCBI Taxonomy" id="3848"/>
    <lineage>
        <taxon>Eukaryota</taxon>
        <taxon>Viridiplantae</taxon>
        <taxon>Streptophyta</taxon>
        <taxon>Embryophyta</taxon>
        <taxon>Tracheophyta</taxon>
        <taxon>Spermatophyta</taxon>
        <taxon>Magnoliopsida</taxon>
        <taxon>eudicotyledons</taxon>
        <taxon>Gunneridae</taxon>
        <taxon>Pentapetalae</taxon>
        <taxon>rosids</taxon>
        <taxon>fabids</taxon>
        <taxon>Fabales</taxon>
        <taxon>Fabaceae</taxon>
        <taxon>Papilionoideae</taxon>
        <taxon>50 kb inversion clade</taxon>
        <taxon>NPAAA clade</taxon>
        <taxon>indigoferoid/millettioid clade</taxon>
        <taxon>Phaseoleae</taxon>
        <taxon>Glycine</taxon>
        <taxon>Glycine subgen. Soja</taxon>
    </lineage>
</organism>
<accession>A0A445IBZ4</accession>
<protein>
    <recommendedName>
        <fullName evidence="3">HTH myb-type domain-containing protein</fullName>
    </recommendedName>
</protein>
<comment type="caution">
    <text evidence="1">The sequence shown here is derived from an EMBL/GenBank/DDBJ whole genome shotgun (WGS) entry which is preliminary data.</text>
</comment>
<dbReference type="PANTHER" id="PTHR47994">
    <property type="entry name" value="F14D16.11-RELATED"/>
    <property type="match status" value="1"/>
</dbReference>
<dbReference type="Proteomes" id="UP000289340">
    <property type="component" value="Chromosome 11"/>
</dbReference>
<evidence type="ECO:0008006" key="3">
    <source>
        <dbReference type="Google" id="ProtNLM"/>
    </source>
</evidence>
<evidence type="ECO:0000313" key="2">
    <source>
        <dbReference type="Proteomes" id="UP000289340"/>
    </source>
</evidence>
<gene>
    <name evidence="1" type="ORF">D0Y65_032084</name>
</gene>
<dbReference type="EMBL" id="QZWG01000011">
    <property type="protein sequence ID" value="RZB83368.1"/>
    <property type="molecule type" value="Genomic_DNA"/>
</dbReference>
<sequence length="103" mass="11995">MLKSMSMETGVQFQPKSRWSITTSHSLSNTTNNEIKNCWNTNIKKKLMRKRIHSTTHKPKANRLYVHQSKDVITMKHLVQQESARFAAKPMQVEFSSFIPPVH</sequence>
<name>A0A445IBZ4_GLYSO</name>
<dbReference type="PANTHER" id="PTHR47994:SF5">
    <property type="entry name" value="F14D16.11-RELATED"/>
    <property type="match status" value="1"/>
</dbReference>
<dbReference type="InterPro" id="IPR015495">
    <property type="entry name" value="Myb_TF_plants"/>
</dbReference>
<proteinExistence type="predicted"/>